<dbReference type="RefSeq" id="WP_135083291.1">
    <property type="nucleotide sequence ID" value="NZ_SPDV01000002.1"/>
</dbReference>
<gene>
    <name evidence="2" type="ORF">E2493_02270</name>
</gene>
<evidence type="ECO:0000313" key="3">
    <source>
        <dbReference type="Proteomes" id="UP000298213"/>
    </source>
</evidence>
<keyword evidence="1" id="KW-1133">Transmembrane helix</keyword>
<keyword evidence="1" id="KW-0812">Transmembrane</keyword>
<evidence type="ECO:0000256" key="1">
    <source>
        <dbReference type="SAM" id="Phobius"/>
    </source>
</evidence>
<keyword evidence="3" id="KW-1185">Reference proteome</keyword>
<name>A0A4Y8ZXE5_9SPHN</name>
<evidence type="ECO:0000313" key="2">
    <source>
        <dbReference type="EMBL" id="TFI60092.1"/>
    </source>
</evidence>
<organism evidence="2 3">
    <name type="scientific">Sphingomonas parva</name>
    <dbReference type="NCBI Taxonomy" id="2555898"/>
    <lineage>
        <taxon>Bacteria</taxon>
        <taxon>Pseudomonadati</taxon>
        <taxon>Pseudomonadota</taxon>
        <taxon>Alphaproteobacteria</taxon>
        <taxon>Sphingomonadales</taxon>
        <taxon>Sphingomonadaceae</taxon>
        <taxon>Sphingomonas</taxon>
    </lineage>
</organism>
<dbReference type="AlphaFoldDB" id="A0A4Y8ZXE5"/>
<proteinExistence type="predicted"/>
<comment type="caution">
    <text evidence="2">The sequence shown here is derived from an EMBL/GenBank/DDBJ whole genome shotgun (WGS) entry which is preliminary data.</text>
</comment>
<protein>
    <submittedName>
        <fullName evidence="2">Uncharacterized protein</fullName>
    </submittedName>
</protein>
<dbReference type="OrthoDB" id="7586162at2"/>
<feature type="transmembrane region" description="Helical" evidence="1">
    <location>
        <begin position="80"/>
        <end position="102"/>
    </location>
</feature>
<keyword evidence="1" id="KW-0472">Membrane</keyword>
<dbReference type="EMBL" id="SPDV01000002">
    <property type="protein sequence ID" value="TFI60092.1"/>
    <property type="molecule type" value="Genomic_DNA"/>
</dbReference>
<reference evidence="2 3" key="1">
    <citation type="submission" date="2019-03" db="EMBL/GenBank/DDBJ databases">
        <title>Genome sequence of Sphingomonas sp. 17J27-24.</title>
        <authorList>
            <person name="Kim M."/>
            <person name="Maeng S."/>
            <person name="Sathiyaraj S."/>
        </authorList>
    </citation>
    <scope>NUCLEOTIDE SEQUENCE [LARGE SCALE GENOMIC DNA]</scope>
    <source>
        <strain evidence="2 3">17J27-24</strain>
    </source>
</reference>
<accession>A0A4Y8ZXE5</accession>
<sequence>MNKPIAQRNPPARDRRVHIESLLRRYPDVTPAEDAEILRFLKKGPAAEAWLVTSHADLQPHLRRFHADHSDHFSLGTKEYLVVAALVLIIVLACTLLGDAGLR</sequence>
<dbReference type="Proteomes" id="UP000298213">
    <property type="component" value="Unassembled WGS sequence"/>
</dbReference>